<dbReference type="PANTHER" id="PTHR44825">
    <property type="match status" value="1"/>
</dbReference>
<dbReference type="AlphaFoldDB" id="A0A2G4F5S4"/>
<evidence type="ECO:0000313" key="3">
    <source>
        <dbReference type="EMBL" id="PHX57051.1"/>
    </source>
</evidence>
<reference evidence="3" key="1">
    <citation type="submission" date="2017-10" db="EMBL/GenBank/DDBJ databases">
        <title>Draft genome sequence of the planktic cyanobacteria Tychonema bourrellyi isolated from alpine lentic freshwater.</title>
        <authorList>
            <person name="Tett A."/>
            <person name="Armanini F."/>
            <person name="Asnicar F."/>
            <person name="Boscaini A."/>
            <person name="Pasolli E."/>
            <person name="Zolfo M."/>
            <person name="Donati C."/>
            <person name="Salmaso N."/>
            <person name="Segata N."/>
        </authorList>
    </citation>
    <scope>NUCLEOTIDE SEQUENCE</scope>
    <source>
        <strain evidence="3">FEM_GT703</strain>
    </source>
</reference>
<dbReference type="PROSITE" id="PS50076">
    <property type="entry name" value="DNAJ_2"/>
    <property type="match status" value="1"/>
</dbReference>
<protein>
    <submittedName>
        <fullName evidence="3">Molecular chaperone DnaJ</fullName>
    </submittedName>
</protein>
<evidence type="ECO:0000256" key="1">
    <source>
        <dbReference type="SAM" id="MobiDB-lite"/>
    </source>
</evidence>
<dbReference type="Proteomes" id="UP000226442">
    <property type="component" value="Unassembled WGS sequence"/>
</dbReference>
<dbReference type="Gene3D" id="1.10.287.110">
    <property type="entry name" value="DnaJ domain"/>
    <property type="match status" value="1"/>
</dbReference>
<feature type="domain" description="J" evidence="2">
    <location>
        <begin position="6"/>
        <end position="70"/>
    </location>
</feature>
<dbReference type="InterPro" id="IPR052763">
    <property type="entry name" value="DnaJ_C4"/>
</dbReference>
<evidence type="ECO:0000313" key="4">
    <source>
        <dbReference type="Proteomes" id="UP000226442"/>
    </source>
</evidence>
<name>A0A2G4F5S4_9CYAN</name>
<feature type="region of interest" description="Disordered" evidence="1">
    <location>
        <begin position="64"/>
        <end position="97"/>
    </location>
</feature>
<dbReference type="SMART" id="SM00271">
    <property type="entry name" value="DnaJ"/>
    <property type="match status" value="1"/>
</dbReference>
<dbReference type="CDD" id="cd06257">
    <property type="entry name" value="DnaJ"/>
    <property type="match status" value="1"/>
</dbReference>
<organism evidence="3 4">
    <name type="scientific">Tychonema bourrellyi FEM_GT703</name>
    <dbReference type="NCBI Taxonomy" id="2040638"/>
    <lineage>
        <taxon>Bacteria</taxon>
        <taxon>Bacillati</taxon>
        <taxon>Cyanobacteriota</taxon>
        <taxon>Cyanophyceae</taxon>
        <taxon>Oscillatoriophycideae</taxon>
        <taxon>Oscillatoriales</taxon>
        <taxon>Microcoleaceae</taxon>
        <taxon>Tychonema</taxon>
    </lineage>
</organism>
<dbReference type="OrthoDB" id="9779889at2"/>
<proteinExistence type="predicted"/>
<gene>
    <name evidence="3" type="ORF">CP500_002245</name>
</gene>
<dbReference type="InterPro" id="IPR001623">
    <property type="entry name" value="DnaJ_domain"/>
</dbReference>
<dbReference type="EMBL" id="NXIB02000007">
    <property type="protein sequence ID" value="PHX57051.1"/>
    <property type="molecule type" value="Genomic_DNA"/>
</dbReference>
<dbReference type="PANTHER" id="PTHR44825:SF1">
    <property type="entry name" value="DNAJ HOMOLOG SUBFAMILY C MEMBER 4"/>
    <property type="match status" value="1"/>
</dbReference>
<sequence>MSSVINHYQTLNINPTATQAEIKQAYRRLVKIFHPDSNSKTASHEEIVRLNVAYEILGDAQQRQSYDRQIAPKTPQPAQPTSNENISRQQQQTARDADEHMEQWLIKVYKPINRVLNNILKPLKKEIDELSADPFDDELLEKFQTYIETSRDFLKKAQNVLRSMPNPSNVAGVAAYLYHCINQVGDGIEELHLFTLNYDDRHLHTGQELFRIASRLRREAQAELKIKG</sequence>
<keyword evidence="4" id="KW-1185">Reference proteome</keyword>
<comment type="caution">
    <text evidence="3">The sequence shown here is derived from an EMBL/GenBank/DDBJ whole genome shotgun (WGS) entry which is preliminary data.</text>
</comment>
<dbReference type="RefSeq" id="WP_096830967.1">
    <property type="nucleotide sequence ID" value="NZ_NXIB02000007.1"/>
</dbReference>
<evidence type="ECO:0000259" key="2">
    <source>
        <dbReference type="PROSITE" id="PS50076"/>
    </source>
</evidence>
<accession>A0A2G4F5S4</accession>
<feature type="compositionally biased region" description="Polar residues" evidence="1">
    <location>
        <begin position="79"/>
        <end position="94"/>
    </location>
</feature>
<dbReference type="InterPro" id="IPR036869">
    <property type="entry name" value="J_dom_sf"/>
</dbReference>
<dbReference type="PRINTS" id="PR00625">
    <property type="entry name" value="JDOMAIN"/>
</dbReference>
<dbReference type="SUPFAM" id="SSF46565">
    <property type="entry name" value="Chaperone J-domain"/>
    <property type="match status" value="1"/>
</dbReference>
<dbReference type="Pfam" id="PF00226">
    <property type="entry name" value="DnaJ"/>
    <property type="match status" value="1"/>
</dbReference>